<organism evidence="4 5">
    <name type="scientific">Wujia chipingensis</name>
    <dbReference type="NCBI Taxonomy" id="2763670"/>
    <lineage>
        <taxon>Bacteria</taxon>
        <taxon>Bacillati</taxon>
        <taxon>Bacillota</taxon>
        <taxon>Clostridia</taxon>
        <taxon>Lachnospirales</taxon>
        <taxon>Lachnospiraceae</taxon>
        <taxon>Wujia</taxon>
    </lineage>
</organism>
<dbReference type="GO" id="GO:0003677">
    <property type="term" value="F:DNA binding"/>
    <property type="evidence" value="ECO:0007669"/>
    <property type="project" value="UniProtKB-UniRule"/>
</dbReference>
<reference evidence="4 5" key="1">
    <citation type="submission" date="2020-08" db="EMBL/GenBank/DDBJ databases">
        <authorList>
            <person name="Liu C."/>
            <person name="Sun Q."/>
        </authorList>
    </citation>
    <scope>NUCLEOTIDE SEQUENCE [LARGE SCALE GENOMIC DNA]</scope>
    <source>
        <strain evidence="4 5">NSJ-4</strain>
    </source>
</reference>
<dbReference type="InterPro" id="IPR001647">
    <property type="entry name" value="HTH_TetR"/>
</dbReference>
<dbReference type="RefSeq" id="WP_021984282.1">
    <property type="nucleotide sequence ID" value="NZ_CP060632.1"/>
</dbReference>
<dbReference type="SUPFAM" id="SSF48498">
    <property type="entry name" value="Tetracyclin repressor-like, C-terminal domain"/>
    <property type="match status" value="1"/>
</dbReference>
<sequence>MGDSFVSRKDRIIASAIEIISESGLSALTTKNLALKENMSEALMYKYFGGIDEVLVEVVETYSKFDKGIRQTVQAKDATYVEKLIDYLEAYATYYDNYYAISTLMLQYEELLHIVETRERIAWCITERLAFLGDLFQKAMDAGEISDVISAPVLANNVTGMAMSHILERRISYHKKSFKEEYMDNIQKWMQLLQIKK</sequence>
<evidence type="ECO:0000313" key="5">
    <source>
        <dbReference type="Proteomes" id="UP000515819"/>
    </source>
</evidence>
<dbReference type="InterPro" id="IPR009057">
    <property type="entry name" value="Homeodomain-like_sf"/>
</dbReference>
<dbReference type="SUPFAM" id="SSF46689">
    <property type="entry name" value="Homeodomain-like"/>
    <property type="match status" value="1"/>
</dbReference>
<dbReference type="InterPro" id="IPR036271">
    <property type="entry name" value="Tet_transcr_reg_TetR-rel_C_sf"/>
</dbReference>
<dbReference type="KEGG" id="wcp:H9Q76_05430"/>
<evidence type="ECO:0000256" key="2">
    <source>
        <dbReference type="PROSITE-ProRule" id="PRU00335"/>
    </source>
</evidence>
<dbReference type="Proteomes" id="UP000515819">
    <property type="component" value="Chromosome"/>
</dbReference>
<accession>A0A7G9FQ85</accession>
<name>A0A7G9FQ85_9FIRM</name>
<proteinExistence type="predicted"/>
<dbReference type="EMBL" id="CP060632">
    <property type="protein sequence ID" value="QNM00717.1"/>
    <property type="molecule type" value="Genomic_DNA"/>
</dbReference>
<protein>
    <submittedName>
        <fullName evidence="4">TetR/AcrR family transcriptional regulator</fullName>
    </submittedName>
</protein>
<dbReference type="Gene3D" id="1.10.357.10">
    <property type="entry name" value="Tetracycline Repressor, domain 2"/>
    <property type="match status" value="1"/>
</dbReference>
<dbReference type="AlphaFoldDB" id="A0A7G9FQ85"/>
<evidence type="ECO:0000259" key="3">
    <source>
        <dbReference type="PROSITE" id="PS50977"/>
    </source>
</evidence>
<feature type="domain" description="HTH tetR-type" evidence="3">
    <location>
        <begin position="6"/>
        <end position="66"/>
    </location>
</feature>
<gene>
    <name evidence="4" type="ORF">H9Q76_05430</name>
</gene>
<feature type="DNA-binding region" description="H-T-H motif" evidence="2">
    <location>
        <begin position="29"/>
        <end position="48"/>
    </location>
</feature>
<evidence type="ECO:0000313" key="4">
    <source>
        <dbReference type="EMBL" id="QNM00717.1"/>
    </source>
</evidence>
<evidence type="ECO:0000256" key="1">
    <source>
        <dbReference type="ARBA" id="ARBA00023125"/>
    </source>
</evidence>
<keyword evidence="1 2" id="KW-0238">DNA-binding</keyword>
<dbReference type="PROSITE" id="PS50977">
    <property type="entry name" value="HTH_TETR_2"/>
    <property type="match status" value="1"/>
</dbReference>
<keyword evidence="5" id="KW-1185">Reference proteome</keyword>
<dbReference type="Pfam" id="PF00440">
    <property type="entry name" value="TetR_N"/>
    <property type="match status" value="1"/>
</dbReference>